<keyword evidence="4" id="KW-1185">Reference proteome</keyword>
<proteinExistence type="predicted"/>
<keyword evidence="1" id="KW-0812">Transmembrane</keyword>
<accession>I0INT4</accession>
<organism evidence="3 4">
    <name type="scientific">Leptospirillum ferrooxidans (strain C2-3)</name>
    <dbReference type="NCBI Taxonomy" id="1162668"/>
    <lineage>
        <taxon>Bacteria</taxon>
        <taxon>Pseudomonadati</taxon>
        <taxon>Nitrospirota</taxon>
        <taxon>Nitrospiria</taxon>
        <taxon>Nitrospirales</taxon>
        <taxon>Nitrospiraceae</taxon>
        <taxon>Leptospirillum</taxon>
    </lineage>
</organism>
<gene>
    <name evidence="3" type="ordered locus">LFE_1248</name>
</gene>
<evidence type="ECO:0000256" key="1">
    <source>
        <dbReference type="SAM" id="Phobius"/>
    </source>
</evidence>
<dbReference type="PATRIC" id="fig|1162668.3.peg.1454"/>
<dbReference type="InterPro" id="IPR018649">
    <property type="entry name" value="SHOCT"/>
</dbReference>
<reference evidence="4" key="2">
    <citation type="submission" date="2012-03" db="EMBL/GenBank/DDBJ databases">
        <title>The complete genome sequence of the pioneer microbe on fresh volcanic deposit, Leptospirillum ferrooxidans strain C2-3.</title>
        <authorList>
            <person name="Fujimura R."/>
            <person name="Sato Y."/>
            <person name="Nishizawa T."/>
            <person name="Nanba K."/>
            <person name="Oshima K."/>
            <person name="Hattori M."/>
            <person name="Kamijo T."/>
            <person name="Ohta H."/>
        </authorList>
    </citation>
    <scope>NUCLEOTIDE SEQUENCE [LARGE SCALE GENOMIC DNA]</scope>
    <source>
        <strain evidence="4">C2-3</strain>
    </source>
</reference>
<feature type="transmembrane region" description="Helical" evidence="1">
    <location>
        <begin position="12"/>
        <end position="32"/>
    </location>
</feature>
<dbReference type="KEGG" id="lfc:LFE_1248"/>
<sequence length="78" mass="9213">MPWMNGMWAMGWMWIFPFLFLAGLGVFLMVFMRRMGGDSCGNSSPPRKEETPKEVLDQRYAKGEITREQYLEMRKDLD</sequence>
<reference evidence="3 4" key="1">
    <citation type="journal article" date="2012" name="J. Bacteriol.">
        <title>Complete Genome Sequence of Leptospirillum ferrooxidans Strain C2-3, Isolated from a Fresh Volcanic Ash Deposit on the Island of Miyake, Japan.</title>
        <authorList>
            <person name="Fujimura R."/>
            <person name="Sato Y."/>
            <person name="Nishizawa T."/>
            <person name="Oshima K."/>
            <person name="Kim S.-W."/>
            <person name="Hattori M."/>
            <person name="Kamijo T."/>
            <person name="Ohta H."/>
        </authorList>
    </citation>
    <scope>NUCLEOTIDE SEQUENCE [LARGE SCALE GENOMIC DNA]</scope>
    <source>
        <strain evidence="3 4">C2-3</strain>
    </source>
</reference>
<dbReference type="AlphaFoldDB" id="I0INT4"/>
<feature type="domain" description="SHOCT" evidence="2">
    <location>
        <begin position="54"/>
        <end position="77"/>
    </location>
</feature>
<evidence type="ECO:0000259" key="2">
    <source>
        <dbReference type="Pfam" id="PF09851"/>
    </source>
</evidence>
<name>I0INT4_LEPFC</name>
<evidence type="ECO:0000313" key="3">
    <source>
        <dbReference type="EMBL" id="BAM06933.1"/>
    </source>
</evidence>
<dbReference type="EMBL" id="AP012342">
    <property type="protein sequence ID" value="BAM06933.1"/>
    <property type="molecule type" value="Genomic_DNA"/>
</dbReference>
<dbReference type="STRING" id="1162668.LFE_1248"/>
<keyword evidence="1" id="KW-0472">Membrane</keyword>
<dbReference type="HOGENOM" id="CLU_159099_3_1_0"/>
<dbReference type="Pfam" id="PF09851">
    <property type="entry name" value="SHOCT"/>
    <property type="match status" value="1"/>
</dbReference>
<dbReference type="OrthoDB" id="48047at2"/>
<evidence type="ECO:0000313" key="4">
    <source>
        <dbReference type="Proteomes" id="UP000007382"/>
    </source>
</evidence>
<dbReference type="RefSeq" id="WP_014449422.1">
    <property type="nucleotide sequence ID" value="NC_017094.1"/>
</dbReference>
<protein>
    <recommendedName>
        <fullName evidence="2">SHOCT domain-containing protein</fullName>
    </recommendedName>
</protein>
<keyword evidence="1" id="KW-1133">Transmembrane helix</keyword>
<dbReference type="Proteomes" id="UP000007382">
    <property type="component" value="Chromosome"/>
</dbReference>